<accession>A0A518I783</accession>
<evidence type="ECO:0000313" key="2">
    <source>
        <dbReference type="Proteomes" id="UP000318313"/>
    </source>
</evidence>
<protein>
    <submittedName>
        <fullName evidence="1">Uncharacterized protein</fullName>
    </submittedName>
</protein>
<keyword evidence="2" id="KW-1185">Reference proteome</keyword>
<sequence length="47" mass="5507">MRLDPLNLKSNQVVKNKSSSEKVVSLTGCAYQWNQNQMFDQKLFFIK</sequence>
<evidence type="ECO:0000313" key="1">
    <source>
        <dbReference type="EMBL" id="QDV48919.1"/>
    </source>
</evidence>
<name>A0A518I783_9PLAN</name>
<dbReference type="KEGG" id="gfm:Enr17x_09340"/>
<dbReference type="EMBL" id="CP037452">
    <property type="protein sequence ID" value="QDV48919.1"/>
    <property type="molecule type" value="Genomic_DNA"/>
</dbReference>
<gene>
    <name evidence="1" type="ORF">Enr17x_09340</name>
</gene>
<proteinExistence type="predicted"/>
<organism evidence="1 2">
    <name type="scientific">Gimesia fumaroli</name>
    <dbReference type="NCBI Taxonomy" id="2527976"/>
    <lineage>
        <taxon>Bacteria</taxon>
        <taxon>Pseudomonadati</taxon>
        <taxon>Planctomycetota</taxon>
        <taxon>Planctomycetia</taxon>
        <taxon>Planctomycetales</taxon>
        <taxon>Planctomycetaceae</taxon>
        <taxon>Gimesia</taxon>
    </lineage>
</organism>
<dbReference type="AlphaFoldDB" id="A0A518I783"/>
<reference evidence="1 2" key="1">
    <citation type="submission" date="2019-03" db="EMBL/GenBank/DDBJ databases">
        <title>Deep-cultivation of Planctomycetes and their phenomic and genomic characterization uncovers novel biology.</title>
        <authorList>
            <person name="Wiegand S."/>
            <person name="Jogler M."/>
            <person name="Boedeker C."/>
            <person name="Pinto D."/>
            <person name="Vollmers J."/>
            <person name="Rivas-Marin E."/>
            <person name="Kohn T."/>
            <person name="Peeters S.H."/>
            <person name="Heuer A."/>
            <person name="Rast P."/>
            <person name="Oberbeckmann S."/>
            <person name="Bunk B."/>
            <person name="Jeske O."/>
            <person name="Meyerdierks A."/>
            <person name="Storesund J.E."/>
            <person name="Kallscheuer N."/>
            <person name="Luecker S."/>
            <person name="Lage O.M."/>
            <person name="Pohl T."/>
            <person name="Merkel B.J."/>
            <person name="Hornburger P."/>
            <person name="Mueller R.-W."/>
            <person name="Bruemmer F."/>
            <person name="Labrenz M."/>
            <person name="Spormann A.M."/>
            <person name="Op den Camp H."/>
            <person name="Overmann J."/>
            <person name="Amann R."/>
            <person name="Jetten M.S.M."/>
            <person name="Mascher T."/>
            <person name="Medema M.H."/>
            <person name="Devos D.P."/>
            <person name="Kaster A.-K."/>
            <person name="Ovreas L."/>
            <person name="Rohde M."/>
            <person name="Galperin M.Y."/>
            <person name="Jogler C."/>
        </authorList>
    </citation>
    <scope>NUCLEOTIDE SEQUENCE [LARGE SCALE GENOMIC DNA]</scope>
    <source>
        <strain evidence="1 2">Enr17</strain>
    </source>
</reference>
<dbReference type="Proteomes" id="UP000318313">
    <property type="component" value="Chromosome"/>
</dbReference>